<feature type="domain" description="Signal transduction histidine kinase internal region" evidence="2">
    <location>
        <begin position="163"/>
        <end position="241"/>
    </location>
</feature>
<evidence type="ECO:0000259" key="2">
    <source>
        <dbReference type="Pfam" id="PF06580"/>
    </source>
</evidence>
<keyword evidence="1" id="KW-0472">Membrane</keyword>
<dbReference type="EMBL" id="QKYV01000010">
    <property type="protein sequence ID" value="PZW37793.1"/>
    <property type="molecule type" value="Genomic_DNA"/>
</dbReference>
<proteinExistence type="predicted"/>
<dbReference type="Proteomes" id="UP000249542">
    <property type="component" value="Unassembled WGS sequence"/>
</dbReference>
<feature type="transmembrane region" description="Helical" evidence="1">
    <location>
        <begin position="44"/>
        <end position="67"/>
    </location>
</feature>
<keyword evidence="4" id="KW-0418">Kinase</keyword>
<dbReference type="Gene3D" id="3.30.565.10">
    <property type="entry name" value="Histidine kinase-like ATPase, C-terminal domain"/>
    <property type="match status" value="1"/>
</dbReference>
<dbReference type="InterPro" id="IPR010559">
    <property type="entry name" value="Sig_transdc_His_kin_internal"/>
</dbReference>
<name>A0A2W7IG97_9FLAO</name>
<keyword evidence="1" id="KW-1133">Transmembrane helix</keyword>
<dbReference type="GO" id="GO:0016020">
    <property type="term" value="C:membrane"/>
    <property type="evidence" value="ECO:0007669"/>
    <property type="project" value="InterPro"/>
</dbReference>
<feature type="transmembrane region" description="Helical" evidence="1">
    <location>
        <begin position="79"/>
        <end position="103"/>
    </location>
</feature>
<dbReference type="InterPro" id="IPR025698">
    <property type="entry name" value="2TM_dom"/>
</dbReference>
<feature type="domain" description="2TM" evidence="3">
    <location>
        <begin position="367"/>
        <end position="447"/>
    </location>
</feature>
<accession>A0A2W7IG97</accession>
<dbReference type="InterPro" id="IPR050640">
    <property type="entry name" value="Bact_2-comp_sensor_kinase"/>
</dbReference>
<evidence type="ECO:0000259" key="3">
    <source>
        <dbReference type="Pfam" id="PF13239"/>
    </source>
</evidence>
<evidence type="ECO:0000256" key="1">
    <source>
        <dbReference type="SAM" id="Phobius"/>
    </source>
</evidence>
<dbReference type="PANTHER" id="PTHR34220:SF7">
    <property type="entry name" value="SENSOR HISTIDINE KINASE YPDA"/>
    <property type="match status" value="1"/>
</dbReference>
<gene>
    <name evidence="4" type="ORF">LX95_02807</name>
</gene>
<feature type="transmembrane region" description="Helical" evidence="1">
    <location>
        <begin position="12"/>
        <end position="38"/>
    </location>
</feature>
<dbReference type="GO" id="GO:0000155">
    <property type="term" value="F:phosphorelay sensor kinase activity"/>
    <property type="evidence" value="ECO:0007669"/>
    <property type="project" value="InterPro"/>
</dbReference>
<evidence type="ECO:0000313" key="5">
    <source>
        <dbReference type="Proteomes" id="UP000249542"/>
    </source>
</evidence>
<dbReference type="InterPro" id="IPR036890">
    <property type="entry name" value="HATPase_C_sf"/>
</dbReference>
<protein>
    <submittedName>
        <fullName evidence="4">LytS/YehU family sensor histidine kinase</fullName>
    </submittedName>
</protein>
<dbReference type="Pfam" id="PF13239">
    <property type="entry name" value="2TM"/>
    <property type="match status" value="1"/>
</dbReference>
<feature type="transmembrane region" description="Helical" evidence="1">
    <location>
        <begin position="379"/>
        <end position="399"/>
    </location>
</feature>
<feature type="transmembrane region" description="Helical" evidence="1">
    <location>
        <begin position="405"/>
        <end position="424"/>
    </location>
</feature>
<organism evidence="4 5">
    <name type="scientific">Mesonia algae</name>
    <dbReference type="NCBI Taxonomy" id="213248"/>
    <lineage>
        <taxon>Bacteria</taxon>
        <taxon>Pseudomonadati</taxon>
        <taxon>Bacteroidota</taxon>
        <taxon>Flavobacteriia</taxon>
        <taxon>Flavobacteriales</taxon>
        <taxon>Flavobacteriaceae</taxon>
        <taxon>Mesonia</taxon>
    </lineage>
</organism>
<reference evidence="4 5" key="1">
    <citation type="submission" date="2018-06" db="EMBL/GenBank/DDBJ databases">
        <title>Genomic Encyclopedia of Archaeal and Bacterial Type Strains, Phase II (KMG-II): from individual species to whole genera.</title>
        <authorList>
            <person name="Goeker M."/>
        </authorList>
    </citation>
    <scope>NUCLEOTIDE SEQUENCE [LARGE SCALE GENOMIC DNA]</scope>
    <source>
        <strain evidence="4 5">DSM 15361</strain>
    </source>
</reference>
<evidence type="ECO:0000313" key="4">
    <source>
        <dbReference type="EMBL" id="PZW37793.1"/>
    </source>
</evidence>
<keyword evidence="4" id="KW-0808">Transferase</keyword>
<keyword evidence="1" id="KW-0812">Transmembrane</keyword>
<feature type="transmembrane region" description="Helical" evidence="1">
    <location>
        <begin position="123"/>
        <end position="143"/>
    </location>
</feature>
<keyword evidence="5" id="KW-1185">Reference proteome</keyword>
<comment type="caution">
    <text evidence="4">The sequence shown here is derived from an EMBL/GenBank/DDBJ whole genome shotgun (WGS) entry which is preliminary data.</text>
</comment>
<sequence>MNTMSLKHIKILFRITIVVSLFIVLMDFIFSGFDIAVITNWKDVLITILYTCTLTLVNFAYFIFLDGKLDWKVQSKSRFVYGVLGSILLTVLAYFICRVLHVVVIEQHYSLNKFLTEEKASYYLFPFLLTTIVTLFLHAFYFYKAIQDSKVTEQKLIAGTASAKFDALKNQLDPHFLFNSLNVLTSLIDENPHAAQDFTTSLSKVYRYVLEQKNKELVEVGEELSFAKRYIGLLKMRFEDSIQFHIPNEILNPEAKIVPLSLQLLLENAVKHNVVSQDQPLEISIYEEKGFLIVKNNLQKKNILGKSSGFGLQNIQQRYALLTSRKMHIETTKAFFIVKLPMLTKKVEIIKEPIKSYKDMTNQEKLERAQERVKAEKGFYGNLTAYCIIIPFLFFVNWFSSGLQIPWFLFAATGWGLGLFFHYMEVFNYNPLFGKDWEQRKIRKYMEEDDFKNL</sequence>
<dbReference type="AlphaFoldDB" id="A0A2W7IG97"/>
<dbReference type="Pfam" id="PF06580">
    <property type="entry name" value="His_kinase"/>
    <property type="match status" value="1"/>
</dbReference>
<dbReference type="PANTHER" id="PTHR34220">
    <property type="entry name" value="SENSOR HISTIDINE KINASE YPDA"/>
    <property type="match status" value="1"/>
</dbReference>